<comment type="caution">
    <text evidence="5">The sequence shown here is derived from an EMBL/GenBank/DDBJ whole genome shotgun (WGS) entry which is preliminary data.</text>
</comment>
<evidence type="ECO:0000313" key="5">
    <source>
        <dbReference type="EMBL" id="PCO05829.1"/>
    </source>
</evidence>
<keyword evidence="6" id="KW-1185">Reference proteome</keyword>
<gene>
    <name evidence="5" type="ORF">AWR36_007430</name>
</gene>
<dbReference type="Pfam" id="PF09375">
    <property type="entry name" value="Peptidase_M75"/>
    <property type="match status" value="1"/>
</dbReference>
<organism evidence="5 6">
    <name type="scientific">Microbulbifer flavimaris</name>
    <dbReference type="NCBI Taxonomy" id="1781068"/>
    <lineage>
        <taxon>Bacteria</taxon>
        <taxon>Pseudomonadati</taxon>
        <taxon>Pseudomonadota</taxon>
        <taxon>Gammaproteobacteria</taxon>
        <taxon>Cellvibrionales</taxon>
        <taxon>Microbulbiferaceae</taxon>
        <taxon>Microbulbifer</taxon>
    </lineage>
</organism>
<evidence type="ECO:0000259" key="4">
    <source>
        <dbReference type="Pfam" id="PF09375"/>
    </source>
</evidence>
<dbReference type="EMBL" id="LRFG02000002">
    <property type="protein sequence ID" value="PCO05829.1"/>
    <property type="molecule type" value="Genomic_DNA"/>
</dbReference>
<feature type="signal peptide" evidence="3">
    <location>
        <begin position="1"/>
        <end position="22"/>
    </location>
</feature>
<sequence>MIGGARAALLLVALAGLGACEAKRTDETPPEETPGPAVEAVDPQAAESLSRAIWDAGQAQVADTQAAVEALNRAVATLLEKPSEDHLEAAKLAWLDAHREFAAALPYIRLAFAPASMREQGRELLLAVDSWPAQPGYLDTVPGYSESGIVNDTAVELTLANLRRQHRLTAHEEASTGFHALEVMLWGPTSERAASDFTAVSAGEKPEALAANRRRALTGLMAEALAEDFDKLARRLPYGANDLSRPFLALDPVARLQQIRAIHTQVLDEELLRRLPESSESDVESSRAADSKQAILAALRTLQANWQPASGPGLSVLLLDRYQQEALAERFVALEELLLKMEDPIELAKLEELGEARQLLEALAGLMSGTVEVPAAEEDMTPVSVRDQ</sequence>
<feature type="chain" id="PRO_5046365249" evidence="3">
    <location>
        <begin position="23"/>
        <end position="388"/>
    </location>
</feature>
<accession>A0ABX4I0B4</accession>
<evidence type="ECO:0000256" key="1">
    <source>
        <dbReference type="ARBA" id="ARBA00004196"/>
    </source>
</evidence>
<dbReference type="InterPro" id="IPR038352">
    <property type="entry name" value="Imelysin_sf"/>
</dbReference>
<evidence type="ECO:0000256" key="3">
    <source>
        <dbReference type="SAM" id="SignalP"/>
    </source>
</evidence>
<comment type="subcellular location">
    <subcellularLocation>
        <location evidence="1">Cell envelope</location>
    </subcellularLocation>
</comment>
<dbReference type="Gene3D" id="1.20.1420.20">
    <property type="entry name" value="M75 peptidase, HXXE motif"/>
    <property type="match status" value="1"/>
</dbReference>
<dbReference type="PROSITE" id="PS51257">
    <property type="entry name" value="PROKAR_LIPOPROTEIN"/>
    <property type="match status" value="1"/>
</dbReference>
<dbReference type="Proteomes" id="UP000218427">
    <property type="component" value="Unassembled WGS sequence"/>
</dbReference>
<dbReference type="InterPro" id="IPR018976">
    <property type="entry name" value="Imelysin-like"/>
</dbReference>
<name>A0ABX4I0B4_9GAMM</name>
<evidence type="ECO:0000313" key="6">
    <source>
        <dbReference type="Proteomes" id="UP000218427"/>
    </source>
</evidence>
<reference evidence="5" key="1">
    <citation type="submission" date="2017-08" db="EMBL/GenBank/DDBJ databases">
        <title>Microbulbifer marisrubri sp. nov., a halophilic alphaproteobacterium isolated from marine sediment of the Yellow Sea, China.</title>
        <authorList>
            <person name="Zhang G."/>
            <person name="Xiong Q."/>
        </authorList>
    </citation>
    <scope>NUCLEOTIDE SEQUENCE [LARGE SCALE GENOMIC DNA]</scope>
    <source>
        <strain evidence="5">WRN-8</strain>
    </source>
</reference>
<keyword evidence="2 3" id="KW-0732">Signal</keyword>
<feature type="domain" description="Imelysin-like" evidence="4">
    <location>
        <begin position="60"/>
        <end position="362"/>
    </location>
</feature>
<evidence type="ECO:0000256" key="2">
    <source>
        <dbReference type="ARBA" id="ARBA00022729"/>
    </source>
</evidence>
<proteinExistence type="predicted"/>
<protein>
    <submittedName>
        <fullName evidence="5">Imelysin</fullName>
    </submittedName>
</protein>